<proteinExistence type="predicted"/>
<comment type="caution">
    <text evidence="2">The sequence shown here is derived from an EMBL/GenBank/DDBJ whole genome shotgun (WGS) entry which is preliminary data.</text>
</comment>
<dbReference type="EMBL" id="JANPWB010000015">
    <property type="protein sequence ID" value="KAJ1087253.1"/>
    <property type="molecule type" value="Genomic_DNA"/>
</dbReference>
<feature type="non-terminal residue" evidence="2">
    <location>
        <position position="1"/>
    </location>
</feature>
<organism evidence="2 3">
    <name type="scientific">Pleurodeles waltl</name>
    <name type="common">Iberian ribbed newt</name>
    <dbReference type="NCBI Taxonomy" id="8319"/>
    <lineage>
        <taxon>Eukaryota</taxon>
        <taxon>Metazoa</taxon>
        <taxon>Chordata</taxon>
        <taxon>Craniata</taxon>
        <taxon>Vertebrata</taxon>
        <taxon>Euteleostomi</taxon>
        <taxon>Amphibia</taxon>
        <taxon>Batrachia</taxon>
        <taxon>Caudata</taxon>
        <taxon>Salamandroidea</taxon>
        <taxon>Salamandridae</taxon>
        <taxon>Pleurodelinae</taxon>
        <taxon>Pleurodeles</taxon>
    </lineage>
</organism>
<reference evidence="2" key="1">
    <citation type="journal article" date="2022" name="bioRxiv">
        <title>Sequencing and chromosome-scale assembly of the giantPleurodeles waltlgenome.</title>
        <authorList>
            <person name="Brown T."/>
            <person name="Elewa A."/>
            <person name="Iarovenko S."/>
            <person name="Subramanian E."/>
            <person name="Araus A.J."/>
            <person name="Petzold A."/>
            <person name="Susuki M."/>
            <person name="Suzuki K.-i.T."/>
            <person name="Hayashi T."/>
            <person name="Toyoda A."/>
            <person name="Oliveira C."/>
            <person name="Osipova E."/>
            <person name="Leigh N.D."/>
            <person name="Simon A."/>
            <person name="Yun M.H."/>
        </authorList>
    </citation>
    <scope>NUCLEOTIDE SEQUENCE</scope>
    <source>
        <strain evidence="2">20211129_DDA</strain>
        <tissue evidence="2">Liver</tissue>
    </source>
</reference>
<sequence>FSNSQNSVQYGPRSIHSSHNRQSTGRSNTSSSCIARTVRVAATESSLTHRT</sequence>
<accession>A0AAV7LEQ0</accession>
<feature type="region of interest" description="Disordered" evidence="1">
    <location>
        <begin position="1"/>
        <end position="51"/>
    </location>
</feature>
<feature type="compositionally biased region" description="Polar residues" evidence="1">
    <location>
        <begin position="1"/>
        <end position="34"/>
    </location>
</feature>
<gene>
    <name evidence="2" type="ORF">NDU88_000435</name>
</gene>
<protein>
    <submittedName>
        <fullName evidence="2">Uncharacterized protein</fullName>
    </submittedName>
</protein>
<feature type="non-terminal residue" evidence="2">
    <location>
        <position position="51"/>
    </location>
</feature>
<dbReference type="AlphaFoldDB" id="A0AAV7LEQ0"/>
<keyword evidence="3" id="KW-1185">Reference proteome</keyword>
<evidence type="ECO:0000313" key="3">
    <source>
        <dbReference type="Proteomes" id="UP001066276"/>
    </source>
</evidence>
<dbReference type="Proteomes" id="UP001066276">
    <property type="component" value="Chromosome 11"/>
</dbReference>
<name>A0AAV7LEQ0_PLEWA</name>
<evidence type="ECO:0000256" key="1">
    <source>
        <dbReference type="SAM" id="MobiDB-lite"/>
    </source>
</evidence>
<evidence type="ECO:0000313" key="2">
    <source>
        <dbReference type="EMBL" id="KAJ1087253.1"/>
    </source>
</evidence>